<dbReference type="OrthoDB" id="660257at2759"/>
<feature type="compositionally biased region" description="Polar residues" evidence="1">
    <location>
        <begin position="881"/>
        <end position="907"/>
    </location>
</feature>
<dbReference type="InterPro" id="IPR055327">
    <property type="entry name" value="TRAF1A/B"/>
</dbReference>
<dbReference type="Pfam" id="PF22486">
    <property type="entry name" value="MATH_2"/>
    <property type="match status" value="1"/>
</dbReference>
<feature type="compositionally biased region" description="Polar residues" evidence="1">
    <location>
        <begin position="1290"/>
        <end position="1302"/>
    </location>
</feature>
<evidence type="ECO:0000313" key="4">
    <source>
        <dbReference type="Proteomes" id="UP000729402"/>
    </source>
</evidence>
<evidence type="ECO:0000256" key="1">
    <source>
        <dbReference type="SAM" id="MobiDB-lite"/>
    </source>
</evidence>
<dbReference type="SMART" id="SM00061">
    <property type="entry name" value="MATH"/>
    <property type="match status" value="1"/>
</dbReference>
<feature type="domain" description="MATH" evidence="2">
    <location>
        <begin position="261"/>
        <end position="383"/>
    </location>
</feature>
<evidence type="ECO:0000259" key="2">
    <source>
        <dbReference type="PROSITE" id="PS50144"/>
    </source>
</evidence>
<feature type="compositionally biased region" description="Basic and acidic residues" evidence="1">
    <location>
        <begin position="627"/>
        <end position="645"/>
    </location>
</feature>
<accession>A0A8J5WLM1</accession>
<protein>
    <recommendedName>
        <fullName evidence="2">MATH domain-containing protein</fullName>
    </recommendedName>
</protein>
<feature type="region of interest" description="Disordered" evidence="1">
    <location>
        <begin position="627"/>
        <end position="907"/>
    </location>
</feature>
<feature type="compositionally biased region" description="Polar residues" evidence="1">
    <location>
        <begin position="231"/>
        <end position="245"/>
    </location>
</feature>
<dbReference type="PANTHER" id="PTHR47477:SF8">
    <property type="entry name" value="TNF RECEPTOR-ASSOCIATED FACTOR HOMOLOG 1A"/>
    <property type="match status" value="1"/>
</dbReference>
<evidence type="ECO:0000313" key="3">
    <source>
        <dbReference type="EMBL" id="KAG8092975.1"/>
    </source>
</evidence>
<dbReference type="EMBL" id="JAAALK010000080">
    <property type="protein sequence ID" value="KAG8092975.1"/>
    <property type="molecule type" value="Genomic_DNA"/>
</dbReference>
<feature type="compositionally biased region" description="Basic residues" evidence="1">
    <location>
        <begin position="646"/>
        <end position="663"/>
    </location>
</feature>
<dbReference type="PROSITE" id="PS50144">
    <property type="entry name" value="MATH"/>
    <property type="match status" value="1"/>
</dbReference>
<feature type="compositionally biased region" description="Low complexity" evidence="1">
    <location>
        <begin position="69"/>
        <end position="106"/>
    </location>
</feature>
<feature type="compositionally biased region" description="Basic and acidic residues" evidence="1">
    <location>
        <begin position="834"/>
        <end position="846"/>
    </location>
</feature>
<feature type="compositionally biased region" description="Basic and acidic residues" evidence="1">
    <location>
        <begin position="664"/>
        <end position="687"/>
    </location>
</feature>
<name>A0A8J5WLM1_ZIZPA</name>
<dbReference type="PANTHER" id="PTHR47477">
    <property type="entry name" value="TNF RECEPTOR-ASSOCIATED FACTOR HOMOLOG 1A"/>
    <property type="match status" value="1"/>
</dbReference>
<feature type="region of interest" description="Disordered" evidence="1">
    <location>
        <begin position="69"/>
        <end position="108"/>
    </location>
</feature>
<feature type="compositionally biased region" description="Low complexity" evidence="1">
    <location>
        <begin position="762"/>
        <end position="775"/>
    </location>
</feature>
<feature type="compositionally biased region" description="Polar residues" evidence="1">
    <location>
        <begin position="689"/>
        <end position="701"/>
    </location>
</feature>
<reference evidence="3" key="1">
    <citation type="journal article" date="2021" name="bioRxiv">
        <title>Whole Genome Assembly and Annotation of Northern Wild Rice, Zizania palustris L., Supports a Whole Genome Duplication in the Zizania Genus.</title>
        <authorList>
            <person name="Haas M."/>
            <person name="Kono T."/>
            <person name="Macchietto M."/>
            <person name="Millas R."/>
            <person name="McGilp L."/>
            <person name="Shao M."/>
            <person name="Duquette J."/>
            <person name="Hirsch C.N."/>
            <person name="Kimball J."/>
        </authorList>
    </citation>
    <scope>NUCLEOTIDE SEQUENCE</scope>
    <source>
        <tissue evidence="3">Fresh leaf tissue</tissue>
    </source>
</reference>
<feature type="compositionally biased region" description="Polar residues" evidence="1">
    <location>
        <begin position="1060"/>
        <end position="1070"/>
    </location>
</feature>
<feature type="region of interest" description="Disordered" evidence="1">
    <location>
        <begin position="548"/>
        <end position="575"/>
    </location>
</feature>
<feature type="compositionally biased region" description="Basic and acidic residues" evidence="1">
    <location>
        <begin position="710"/>
        <end position="724"/>
    </location>
</feature>
<reference evidence="3" key="2">
    <citation type="submission" date="2021-02" db="EMBL/GenBank/DDBJ databases">
        <authorList>
            <person name="Kimball J.A."/>
            <person name="Haas M.W."/>
            <person name="Macchietto M."/>
            <person name="Kono T."/>
            <person name="Duquette J."/>
            <person name="Shao M."/>
        </authorList>
    </citation>
    <scope>NUCLEOTIDE SEQUENCE</scope>
    <source>
        <tissue evidence="3">Fresh leaf tissue</tissue>
    </source>
</reference>
<dbReference type="CDD" id="cd00121">
    <property type="entry name" value="MATH"/>
    <property type="match status" value="1"/>
</dbReference>
<sequence length="1314" mass="146359">MAINLEPEQRFIAEFDLNVELQWENHDGFNLNMESQYVGGIDLNVEAAVDDIAGSSVTLFGVRFFCSSSESGSSTMSSGVRSSYPSSESGTTSTASFESSSISCSSGDGGGLLLRLRRERSQKSSHPPAQLGPHTHAARFASISSLSPPPPPPPHARSEIGDVGPAGSEASPDWSGGLGGRRRGQIRTTRRSPAESRISWRGRKRVSSSTEELLSDQQSHSGEYLAEWRSSEQVENGTPSTSPAYSDTDDDDCGPRPSELYGKFTWRIDNFSQINKRELRSNSFDVGGYKWYILIYPQGCDVCNHLSLFLCVANHDKLLPGWSHFAQFTIAVINRDPKKSKYSDTLHRFWKKEHDWGWKKFMELSKLHDGFVVEDVLTIKAQVQVIREKADCPFRCLDGQYRRELVRVYLSNVEQICRRFIDERRGKLSRLIEDKLRWSSFNSFWLGMDPSVRKYMTREKTDTILKVLVKHFFIEKEVTSTLVMDSLYSGLKALEYQSKNKKGVPKLIEMVQMDVRSTPMVLVDQDMFVLSDDVILLLERAALDTLPHQPLPTKDDKSSQNRTKDGSSGDDFNKDSIERDDRRLVELGWKTLEFFVLAHIFSRIEVAYQEAVALKRQEELIREEEAAGLAETEHKAKRSAAEKEKRIRKKQAKQKKNSRKNNKGKNEKTDIKEIEIESNPSDDRILDDLSSQAKEITSTADNPEEVSDISDSRDDNSELLHIDIEDSGSSPVNWETDASETRATVPEGGEMQNEHAGKMTYVVDDSSSTCSSDSVPPVILNTGGAWTNVKSSSNRGNNRRNKDHDTRIGFAQSGSNSVPNGIAGYSISTSGNLKEPRHENEDDKVVPQKKQNAQRHADVMSPSKLRMPESSSVSPIKKQHIFSQQPKSSLESTNNLSSRASEASGAVTATTAMGASTTPTAQLVSNKGPLTINLTQNERSIPVARHVQVPMASKSEVQKQTAQVSNDTTTQVITVSRPLSAPQVPAAKQTAPVASAVQTVPLLSRSRSAVGRLGNEPSASAPSYIPRSYRNAMMEKSSIGASSFTDQTISSEQGIAESQSMFASSPSILTPENLARKDRSSLRPGFTFGTVKPETLNQYQWREESSQQASSSSSSTDNGTVSSSIGSEFVKLNLHGKPWSRQLLPEISARSTPYQPQGLVGDEFPHLDIINDLLDEEHSDRRVAKVLQQRQYGFARQYSMPNNASTPDYGMFGDPYQFDQSEQYYDEEIPRFYSSLNGASPGLRDRSYSQFDLPSYSNGQFDDMIMGQWTYRHVDLAVPNFGADINGYSYQSRDYPNSSNEVSRYPSYRPANGH</sequence>
<keyword evidence="4" id="KW-1185">Reference proteome</keyword>
<feature type="region of interest" description="Disordered" evidence="1">
    <location>
        <begin position="1101"/>
        <end position="1122"/>
    </location>
</feature>
<feature type="compositionally biased region" description="Low complexity" evidence="1">
    <location>
        <begin position="1106"/>
        <end position="1122"/>
    </location>
</feature>
<dbReference type="InterPro" id="IPR002083">
    <property type="entry name" value="MATH/TRAF_dom"/>
</dbReference>
<gene>
    <name evidence="3" type="ORF">GUJ93_ZPchr0012g20390</name>
</gene>
<comment type="caution">
    <text evidence="3">The sequence shown here is derived from an EMBL/GenBank/DDBJ whole genome shotgun (WGS) entry which is preliminary data.</text>
</comment>
<feature type="compositionally biased region" description="Polar residues" evidence="1">
    <location>
        <begin position="207"/>
        <end position="221"/>
    </location>
</feature>
<organism evidence="3 4">
    <name type="scientific">Zizania palustris</name>
    <name type="common">Northern wild rice</name>
    <dbReference type="NCBI Taxonomy" id="103762"/>
    <lineage>
        <taxon>Eukaryota</taxon>
        <taxon>Viridiplantae</taxon>
        <taxon>Streptophyta</taxon>
        <taxon>Embryophyta</taxon>
        <taxon>Tracheophyta</taxon>
        <taxon>Spermatophyta</taxon>
        <taxon>Magnoliopsida</taxon>
        <taxon>Liliopsida</taxon>
        <taxon>Poales</taxon>
        <taxon>Poaceae</taxon>
        <taxon>BOP clade</taxon>
        <taxon>Oryzoideae</taxon>
        <taxon>Oryzeae</taxon>
        <taxon>Zizaniinae</taxon>
        <taxon>Zizania</taxon>
    </lineage>
</organism>
<feature type="region of interest" description="Disordered" evidence="1">
    <location>
        <begin position="142"/>
        <end position="253"/>
    </location>
</feature>
<feature type="region of interest" description="Disordered" evidence="1">
    <location>
        <begin position="1290"/>
        <end position="1314"/>
    </location>
</feature>
<feature type="compositionally biased region" description="Basic residues" evidence="1">
    <location>
        <begin position="180"/>
        <end position="190"/>
    </location>
</feature>
<proteinExistence type="predicted"/>
<feature type="region of interest" description="Disordered" evidence="1">
    <location>
        <begin position="1060"/>
        <end position="1089"/>
    </location>
</feature>
<dbReference type="Proteomes" id="UP000729402">
    <property type="component" value="Unassembled WGS sequence"/>
</dbReference>
<feature type="compositionally biased region" description="Basic and acidic residues" evidence="1">
    <location>
        <begin position="553"/>
        <end position="575"/>
    </location>
</feature>